<protein>
    <submittedName>
        <fullName evidence="3">HNH endonuclease signature motif containing protein</fullName>
    </submittedName>
</protein>
<feature type="region of interest" description="Disordered" evidence="1">
    <location>
        <begin position="390"/>
        <end position="420"/>
    </location>
</feature>
<dbReference type="AlphaFoldDB" id="A0AAU7JUD9"/>
<accession>A0AAU7JUD9</accession>
<feature type="compositionally biased region" description="Low complexity" evidence="1">
    <location>
        <begin position="342"/>
        <end position="359"/>
    </location>
</feature>
<feature type="region of interest" description="Disordered" evidence="1">
    <location>
        <begin position="331"/>
        <end position="359"/>
    </location>
</feature>
<keyword evidence="3" id="KW-0540">Nuclease</keyword>
<proteinExistence type="predicted"/>
<evidence type="ECO:0000259" key="2">
    <source>
        <dbReference type="SMART" id="SM00507"/>
    </source>
</evidence>
<organism evidence="3">
    <name type="scientific">Pedococcus sp. KACC 23699</name>
    <dbReference type="NCBI Taxonomy" id="3149228"/>
    <lineage>
        <taxon>Bacteria</taxon>
        <taxon>Bacillati</taxon>
        <taxon>Actinomycetota</taxon>
        <taxon>Actinomycetes</taxon>
        <taxon>Micrococcales</taxon>
        <taxon>Intrasporangiaceae</taxon>
        <taxon>Pedococcus</taxon>
    </lineage>
</organism>
<gene>
    <name evidence="3" type="ORF">ABEG17_00635</name>
</gene>
<dbReference type="SMART" id="SM00507">
    <property type="entry name" value="HNHc"/>
    <property type="match status" value="1"/>
</dbReference>
<dbReference type="EMBL" id="CP157483">
    <property type="protein sequence ID" value="XBO43870.1"/>
    <property type="molecule type" value="Genomic_DNA"/>
</dbReference>
<dbReference type="GO" id="GO:0004519">
    <property type="term" value="F:endonuclease activity"/>
    <property type="evidence" value="ECO:0007669"/>
    <property type="project" value="UniProtKB-KW"/>
</dbReference>
<feature type="domain" description="HNH nuclease" evidence="2">
    <location>
        <begin position="477"/>
        <end position="528"/>
    </location>
</feature>
<sequence>MDAPQDCAPPRESAACTFPGHAPLPSSGVHFGAGSATAAQVEVADPVALMAAVALLTPTQIEELNEAEAEAFVIACARVTSAVHARQSLAMDTLAGRVEERLERQRHEQPPPFGVPGADVHGTVASMLAPSLHCSTRAVGKRLEADRWLVCAAESTFSSQWQGDLERFRADVVADASADLDPALRETFEALVLETSLDEVTGELTLVSPEVRQLNRAELSRRARAVARELDPQSDERAARRAHGERRVVVTPDRRRPGKSRWHVLLPSQVSHEVFAVVDTLAGQYARAHPGTPIDGHRADAFADLVLGNAQVQTTVELVVPVLAAHGPDDGRVGAEGVAGTSSPAAPDAAPPSVARASAAGDPLEELAPLMARISNPGDAAVTDPAETTVANPADANPADANPADAGLTSSTTEPVRSTGEVHWVLPGSVDLPRHGELLPSAVAELLSRPETLVRLARLDPNGSIVQDPKTYRPSASLRRRLRSRDGTCRFPGCHTPAARCDLDHVVPYPAGLTEPTNLISLCRTHHRFKHHGGWRAVLRPDATVAWTVPDGRTHVDRPRPLRITRDLDLTDHADSQVAFDVRRGWVPGLPVGMSMDDLAQQEALLPDEPP</sequence>
<evidence type="ECO:0000313" key="3">
    <source>
        <dbReference type="EMBL" id="XBO43870.1"/>
    </source>
</evidence>
<dbReference type="RefSeq" id="WP_406831315.1">
    <property type="nucleotide sequence ID" value="NZ_CP157483.1"/>
</dbReference>
<keyword evidence="3" id="KW-0255">Endonuclease</keyword>
<name>A0AAU7JUD9_9MICO</name>
<dbReference type="CDD" id="cd00085">
    <property type="entry name" value="HNHc"/>
    <property type="match status" value="1"/>
</dbReference>
<dbReference type="Gene3D" id="1.10.30.50">
    <property type="match status" value="1"/>
</dbReference>
<feature type="compositionally biased region" description="Low complexity" evidence="1">
    <location>
        <begin position="391"/>
        <end position="406"/>
    </location>
</feature>
<dbReference type="InterPro" id="IPR003615">
    <property type="entry name" value="HNH_nuc"/>
</dbReference>
<reference evidence="3" key="1">
    <citation type="submission" date="2024-05" db="EMBL/GenBank/DDBJ databases">
        <authorList>
            <person name="Kim S."/>
            <person name="Heo J."/>
            <person name="Choi H."/>
            <person name="Choi Y."/>
            <person name="Kwon S.-W."/>
            <person name="Kim Y."/>
        </authorList>
    </citation>
    <scope>NUCLEOTIDE SEQUENCE</scope>
    <source>
        <strain evidence="3">KACC 23699</strain>
    </source>
</reference>
<keyword evidence="3" id="KW-0378">Hydrolase</keyword>
<evidence type="ECO:0000256" key="1">
    <source>
        <dbReference type="SAM" id="MobiDB-lite"/>
    </source>
</evidence>